<feature type="coiled-coil region" evidence="1">
    <location>
        <begin position="158"/>
        <end position="344"/>
    </location>
</feature>
<feature type="coiled-coil region" evidence="1">
    <location>
        <begin position="2036"/>
        <end position="2084"/>
    </location>
</feature>
<feature type="compositionally biased region" description="Low complexity" evidence="2">
    <location>
        <begin position="102"/>
        <end position="115"/>
    </location>
</feature>
<keyword evidence="4" id="KW-1185">Reference proteome</keyword>
<dbReference type="Gene3D" id="1.10.287.2610">
    <property type="match status" value="1"/>
</dbReference>
<feature type="region of interest" description="Disordered" evidence="2">
    <location>
        <begin position="96"/>
        <end position="122"/>
    </location>
</feature>
<feature type="coiled-coil region" evidence="1">
    <location>
        <begin position="638"/>
        <end position="742"/>
    </location>
</feature>
<accession>A0AA36F8Y0</accession>
<feature type="coiled-coil region" evidence="1">
    <location>
        <begin position="773"/>
        <end position="850"/>
    </location>
</feature>
<gene>
    <name evidence="3" type="ORF">OCTVUL_1B017687</name>
</gene>
<feature type="coiled-coil region" evidence="1">
    <location>
        <begin position="1159"/>
        <end position="1305"/>
    </location>
</feature>
<keyword evidence="1" id="KW-0175">Coiled coil</keyword>
<feature type="coiled-coil region" evidence="1">
    <location>
        <begin position="2201"/>
        <end position="2274"/>
    </location>
</feature>
<dbReference type="Proteomes" id="UP001162480">
    <property type="component" value="Chromosome 11"/>
</dbReference>
<feature type="coiled-coil region" evidence="1">
    <location>
        <begin position="1349"/>
        <end position="1383"/>
    </location>
</feature>
<dbReference type="SUPFAM" id="SSF116907">
    <property type="entry name" value="Hook domain"/>
    <property type="match status" value="1"/>
</dbReference>
<dbReference type="EMBL" id="OX597824">
    <property type="protein sequence ID" value="CAI9730176.1"/>
    <property type="molecule type" value="Genomic_DNA"/>
</dbReference>
<evidence type="ECO:0000313" key="4">
    <source>
        <dbReference type="Proteomes" id="UP001162480"/>
    </source>
</evidence>
<feature type="coiled-coil region" evidence="1">
    <location>
        <begin position="1668"/>
        <end position="1737"/>
    </location>
</feature>
<feature type="coiled-coil region" evidence="1">
    <location>
        <begin position="2304"/>
        <end position="2338"/>
    </location>
</feature>
<protein>
    <submittedName>
        <fullName evidence="3">Uncharacterized protein</fullName>
    </submittedName>
</protein>
<organism evidence="3 4">
    <name type="scientific">Octopus vulgaris</name>
    <name type="common">Common octopus</name>
    <dbReference type="NCBI Taxonomy" id="6645"/>
    <lineage>
        <taxon>Eukaryota</taxon>
        <taxon>Metazoa</taxon>
        <taxon>Spiralia</taxon>
        <taxon>Lophotrochozoa</taxon>
        <taxon>Mollusca</taxon>
        <taxon>Cephalopoda</taxon>
        <taxon>Coleoidea</taxon>
        <taxon>Octopodiformes</taxon>
        <taxon>Octopoda</taxon>
        <taxon>Incirrata</taxon>
        <taxon>Octopodidae</taxon>
        <taxon>Octopus</taxon>
    </lineage>
</organism>
<sequence>MSTGRRVRGINKYDQSHVEQVNFDKDDEVDLAKIAILMLRVGLEGEHQEDFIKAALSLNEQSQLEIMSILKGILNGASADLPLDKLLINKSLEAFDSEDSSENSSQENSSENSSQGDATEQSPLACGSEELLHDASSNSNSGSANISPSQRKISLTSINMANEEIEQKNMLLRKLNCNLKLERHLRSEMEYDLEEKNKTILLKDDKIQELSSQIKELKKLQNQSDDYNNLKDQYDKLIAVADKMKSQSDELKSLKLENSSLIIENAKVYEELNEMKKMKMQLEAAQLNQDKYLEELQSEERKCFGLQLNLDYKQKILDETTHSKKILEENFVKMTEKYETLKINYEEETFAFWSEKQPTGESMNVITDLILTELKAELENIKATWIAPDIYKQLKMDLSKVTSERDVFKSQWLNLQEEFISLKLNKDLFQNEVEKENSEHDNVQHQLLDKQLTIEILKEDLESICVRDSNWQQIEEICKSEQHHQTKVTPVKSSIQNFAQKIIHATKTNISTEDTEFEKVKLLLEENAAIKKELAKQFKELTGEKQDVFEKLELETADSKELVTVLKPKLETVNQNTIEQKCKLKGGFQELTEVHNLSLEERYLETLKEVEQIGVQLSEKDNRICELTKSLSEKSSLVEEYLNSNNELTQIITSLKENVSEKETETNLLKKELEEKSGNINKKDTKLDKLTSLVGEMQQKVSEISQEHFSEISTMEGKYKNFKDTQDKLSQKEELAKQAEYDSVPAASDKVYGQYETSIKTYQKPVSNLCNKVESQNRQIKYLHEEISDLKVKTKQEYNEMKRELSQHLSEKDEEMKASKQEMAKIQNAYEDKITKCKSLKEQINRLKENPLTEETVSVITDHLITELKSELENIKPTSIDPDIHEQLKIDPSKPTSEQEILESKSLKLLEESLNLKPNNDLILKKDLQSICVMESNWQQTEAKYKSELQQNKGGVAQVKYSLQDILEKIIHAVEASILTENMNLPTKENSVANFLPQKLYHCVEETSNDCECLQIQVSSQSVHLEEMNNNLSSLLKNWFKDMALEYKKLQDTLVEQEKALESYTIAKQSLEETKAALEKQLDCITVSQLEENKKELTKQPEELVREKQNILGKLELEIGDTKEHVTTFKPKLETINQNASEQKSKLKGDFEEPTKVYILQLEKKYLETRKEVEQISVQLCEKDKRICELTKSLSEKSSLVEEYLNSNNELTEIVTSLKENVSEKKTETNLLKKELEEKSGTISEKDAKLDELTSLVGEMQQKISEIAQKHFSEIMTMEEKLKNFKDIQAKLGQKEEELANQQAEYYSVAAASNKVYGQYEASVKTYQDLVSKLCNKVENQDKQIVCLLEQMSDMKLKAEQEYNKMKRELTEDNEEVKVSEQELIKIQSAFEETIVKSKSLEEHQKMLEEKQPTGYSISVVTDNLMTELKRELDNIKTTWIAPDIHEQLKADFSKLTCEQDILESKWLMLHNDFLSLKSNNDLLKNEMEKLKVEYNNAQHQILDKQQTIEIMKKDLERSPVKSSIQNFAEKIVHATKTKISTENTEFERVKLLLEENAAIKKKLEKQFKELTREKQDVLEKLELETADSKELVTVLKPKLETVNQNTIEQKSKLKGDFEELTKVHTLLLEERYLEALKEVEQIGVQFGEKDNRICELTKSLSKKSSLVEEYLNSNNELTQIVTSLKEDVSEKKTETNLLKKELEEKSGTISEKDAKLDKLTSLVGEMQQKVSEISQKHISEIGKLQENLKVEYEEKISSITSEHVNKITNNYVCKSLMEIKEKEHSNELETSKEMLHQEYNQKSCCLIEEYEKKLRSVSEDFEKKLSSDYVAVGKVNEQNKKHIQEIIQMKEKLEEYEGKIKSQDEEHKEALQKVNVESQENISKNYISKEVFEAKLKDETKEYTQLKRKYVEEEEKLQGVLKEHEEKLAQVTLNYEEKIATDFVPRQTFECEQEKHVTALLKQETFYKEKLELLDEEHNIFINNKTIEFEDNIATNYVLRSDFDDVQARLSEKEKEFSKLQAGYDLDVTASDSVKEQYETSVKTYKKEITEMCNKVESQNRQIECLQEQIAGMTEKAEQEYNEMKGELSRDLSNKDEEMKTSRQEMIKIQSAYEDEITKCKSLVEQINRLKGNHNNVITSLKESFQSEIKHMKETFEKEFYRREAIYNTDLKKLNDSHFQELTLSQTKWEKLHQTQCANISNYEKILSEKELQAADIKQQLLSEKEARAELEKCLASSKENHEEEIKKLNSIINEAREEYQQLKKKNSGTEAYFHNREQKITTDHTKTLSKVEEMNTSLASCLQISQKELEIFKKKHENISAEIDHLKKQLKTTKQERLTIIDESLKSPGLSTMKKVPYDLRCRTSNTWNKMKVKDYNTSPISSCLMGSP</sequence>
<feature type="coiled-coil region" evidence="1">
    <location>
        <begin position="1474"/>
        <end position="1508"/>
    </location>
</feature>
<name>A0AA36F8Y0_OCTVU</name>
<evidence type="ECO:0000256" key="1">
    <source>
        <dbReference type="SAM" id="Coils"/>
    </source>
</evidence>
<feature type="coiled-coil region" evidence="1">
    <location>
        <begin position="1840"/>
        <end position="1942"/>
    </location>
</feature>
<proteinExistence type="predicted"/>
<evidence type="ECO:0000256" key="2">
    <source>
        <dbReference type="SAM" id="MobiDB-lite"/>
    </source>
</evidence>
<reference evidence="3" key="1">
    <citation type="submission" date="2023-08" db="EMBL/GenBank/DDBJ databases">
        <authorList>
            <person name="Alioto T."/>
            <person name="Alioto T."/>
            <person name="Gomez Garrido J."/>
        </authorList>
    </citation>
    <scope>NUCLEOTIDE SEQUENCE</scope>
</reference>
<evidence type="ECO:0000313" key="3">
    <source>
        <dbReference type="EMBL" id="CAI9730176.1"/>
    </source>
</evidence>
<feature type="coiled-coil region" evidence="1">
    <location>
        <begin position="1040"/>
        <end position="1107"/>
    </location>
</feature>
<feature type="coiled-coil region" evidence="1">
    <location>
        <begin position="1550"/>
        <end position="1588"/>
    </location>
</feature>